<proteinExistence type="predicted"/>
<comment type="caution">
    <text evidence="1">The sequence shown here is derived from an EMBL/GenBank/DDBJ whole genome shotgun (WGS) entry which is preliminary data.</text>
</comment>
<dbReference type="InterPro" id="IPR036930">
    <property type="entry name" value="WGR_dom_sf"/>
</dbReference>
<evidence type="ECO:0000313" key="2">
    <source>
        <dbReference type="Proteomes" id="UP000245812"/>
    </source>
</evidence>
<dbReference type="InterPro" id="IPR049809">
    <property type="entry name" value="YehF/YfeS-like_WGR"/>
</dbReference>
<dbReference type="AlphaFoldDB" id="A0A316HX55"/>
<evidence type="ECO:0000313" key="1">
    <source>
        <dbReference type="EMBL" id="PWK84717.1"/>
    </source>
</evidence>
<sequence>MPNPMRLYLQTMPAAAEAPRYVQIVLEQDLLGGWTLYRESGTQGGKATLRREQFLERDAAIAAFEKARDSQLKRGYRLMFAQGLDGPHGR</sequence>
<organism evidence="1 2">
    <name type="scientific">Fulvimonas soli</name>
    <dbReference type="NCBI Taxonomy" id="155197"/>
    <lineage>
        <taxon>Bacteria</taxon>
        <taxon>Pseudomonadati</taxon>
        <taxon>Pseudomonadota</taxon>
        <taxon>Gammaproteobacteria</taxon>
        <taxon>Lysobacterales</taxon>
        <taxon>Rhodanobacteraceae</taxon>
        <taxon>Fulvimonas</taxon>
    </lineage>
</organism>
<name>A0A316HX55_9GAMM</name>
<accession>A0A316HX55</accession>
<dbReference type="EMBL" id="QGHC01000010">
    <property type="protein sequence ID" value="PWK84717.1"/>
    <property type="molecule type" value="Genomic_DNA"/>
</dbReference>
<dbReference type="Proteomes" id="UP000245812">
    <property type="component" value="Unassembled WGS sequence"/>
</dbReference>
<evidence type="ECO:0008006" key="3">
    <source>
        <dbReference type="Google" id="ProtNLM"/>
    </source>
</evidence>
<keyword evidence="2" id="KW-1185">Reference proteome</keyword>
<gene>
    <name evidence="1" type="ORF">C7456_11018</name>
</gene>
<protein>
    <recommendedName>
        <fullName evidence="3">WGR domain-containing protein</fullName>
    </recommendedName>
</protein>
<dbReference type="SUPFAM" id="SSF142921">
    <property type="entry name" value="WGR domain-like"/>
    <property type="match status" value="1"/>
</dbReference>
<dbReference type="CDD" id="cd07996">
    <property type="entry name" value="WGR_MMR_like"/>
    <property type="match status" value="1"/>
</dbReference>
<reference evidence="1 2" key="1">
    <citation type="submission" date="2018-05" db="EMBL/GenBank/DDBJ databases">
        <title>Genomic Encyclopedia of Type Strains, Phase IV (KMG-IV): sequencing the most valuable type-strain genomes for metagenomic binning, comparative biology and taxonomic classification.</title>
        <authorList>
            <person name="Goeker M."/>
        </authorList>
    </citation>
    <scope>NUCLEOTIDE SEQUENCE [LARGE SCALE GENOMIC DNA]</scope>
    <source>
        <strain evidence="1 2">DSM 14263</strain>
    </source>
</reference>